<dbReference type="InterPro" id="IPR000387">
    <property type="entry name" value="Tyr_Pase_dom"/>
</dbReference>
<dbReference type="PROSITE" id="PS50054">
    <property type="entry name" value="TYR_PHOSPHATASE_DUAL"/>
    <property type="match status" value="1"/>
</dbReference>
<evidence type="ECO:0000259" key="4">
    <source>
        <dbReference type="PROSITE" id="PS50056"/>
    </source>
</evidence>
<dbReference type="Pfam" id="PF00782">
    <property type="entry name" value="DSPc"/>
    <property type="match status" value="1"/>
</dbReference>
<evidence type="ECO:0000313" key="6">
    <source>
        <dbReference type="EMBL" id="GBO15955.1"/>
    </source>
</evidence>
<dbReference type="EMBL" id="BGPR01039897">
    <property type="protein sequence ID" value="GBO15954.1"/>
    <property type="molecule type" value="Genomic_DNA"/>
</dbReference>
<keyword evidence="1" id="KW-0378">Hydrolase</keyword>
<dbReference type="AlphaFoldDB" id="A0A4Y2USH2"/>
<protein>
    <submittedName>
        <fullName evidence="6">RNA/RNP complex-1-interacting phosphatase</fullName>
    </submittedName>
</protein>
<dbReference type="EMBL" id="BGPR01039898">
    <property type="protein sequence ID" value="GBO15955.1"/>
    <property type="molecule type" value="Genomic_DNA"/>
</dbReference>
<accession>A0A4Y2USH2</accession>
<name>A0A4Y2USH2_ARAVE</name>
<dbReference type="PROSITE" id="PS00383">
    <property type="entry name" value="TYR_PHOSPHATASE_1"/>
    <property type="match status" value="1"/>
</dbReference>
<dbReference type="InterPro" id="IPR020422">
    <property type="entry name" value="TYR_PHOSPHATASE_DUAL_dom"/>
</dbReference>
<reference evidence="6 7" key="1">
    <citation type="journal article" date="2019" name="Sci. Rep.">
        <title>Orb-weaving spider Araneus ventricosus genome elucidates the spidroin gene catalogue.</title>
        <authorList>
            <person name="Kono N."/>
            <person name="Nakamura H."/>
            <person name="Ohtoshi R."/>
            <person name="Moran D.A.P."/>
            <person name="Shinohara A."/>
            <person name="Yoshida Y."/>
            <person name="Fujiwara M."/>
            <person name="Mori M."/>
            <person name="Tomita M."/>
            <person name="Arakawa K."/>
        </authorList>
    </citation>
    <scope>NUCLEOTIDE SEQUENCE [LARGE SCALE GENOMIC DNA]</scope>
</reference>
<evidence type="ECO:0000256" key="2">
    <source>
        <dbReference type="ARBA" id="ARBA00022912"/>
    </source>
</evidence>
<dbReference type="SUPFAM" id="SSF52799">
    <property type="entry name" value="(Phosphotyrosine protein) phosphatases II"/>
    <property type="match status" value="1"/>
</dbReference>
<keyword evidence="2" id="KW-0904">Protein phosphatase</keyword>
<dbReference type="SMART" id="SM00404">
    <property type="entry name" value="PTPc_motif"/>
    <property type="match status" value="1"/>
</dbReference>
<gene>
    <name evidence="6" type="primary">Dusp11_0</name>
    <name evidence="5" type="synonym">Dusp11_3</name>
    <name evidence="6" type="ORF">AVEN_148814_1</name>
    <name evidence="5" type="ORF">AVEN_223001_1</name>
</gene>
<comment type="caution">
    <text evidence="6">The sequence shown here is derived from an EMBL/GenBank/DDBJ whole genome shotgun (WGS) entry which is preliminary data.</text>
</comment>
<dbReference type="InterPro" id="IPR029021">
    <property type="entry name" value="Prot-tyrosine_phosphatase-like"/>
</dbReference>
<feature type="domain" description="Tyrosine specific protein phosphatases" evidence="4">
    <location>
        <begin position="103"/>
        <end position="172"/>
    </location>
</feature>
<dbReference type="Gene3D" id="3.90.190.10">
    <property type="entry name" value="Protein tyrosine phosphatase superfamily"/>
    <property type="match status" value="1"/>
</dbReference>
<evidence type="ECO:0000256" key="1">
    <source>
        <dbReference type="ARBA" id="ARBA00022801"/>
    </source>
</evidence>
<evidence type="ECO:0000313" key="7">
    <source>
        <dbReference type="Proteomes" id="UP000499080"/>
    </source>
</evidence>
<evidence type="ECO:0000313" key="5">
    <source>
        <dbReference type="EMBL" id="GBO15954.1"/>
    </source>
</evidence>
<dbReference type="InterPro" id="IPR003595">
    <property type="entry name" value="Tyr_Pase_cat"/>
</dbReference>
<dbReference type="GO" id="GO:0004651">
    <property type="term" value="F:polynucleotide 5'-phosphatase activity"/>
    <property type="evidence" value="ECO:0007669"/>
    <property type="project" value="TreeGrafter"/>
</dbReference>
<evidence type="ECO:0000259" key="3">
    <source>
        <dbReference type="PROSITE" id="PS50054"/>
    </source>
</evidence>
<dbReference type="PROSITE" id="PS50056">
    <property type="entry name" value="TYR_PHOSPHATASE_2"/>
    <property type="match status" value="1"/>
</dbReference>
<proteinExistence type="predicted"/>
<feature type="domain" description="Tyrosine-protein phosphatase" evidence="3">
    <location>
        <begin position="31"/>
        <end position="182"/>
    </location>
</feature>
<dbReference type="InterPro" id="IPR000340">
    <property type="entry name" value="Dual-sp_phosphatase_cat-dom"/>
</dbReference>
<dbReference type="PANTHER" id="PTHR10367">
    <property type="entry name" value="MRNA-CAPPING ENZYME"/>
    <property type="match status" value="1"/>
</dbReference>
<organism evidence="6 7">
    <name type="scientific">Araneus ventricosus</name>
    <name type="common">Orbweaver spider</name>
    <name type="synonym">Epeira ventricosa</name>
    <dbReference type="NCBI Taxonomy" id="182803"/>
    <lineage>
        <taxon>Eukaryota</taxon>
        <taxon>Metazoa</taxon>
        <taxon>Ecdysozoa</taxon>
        <taxon>Arthropoda</taxon>
        <taxon>Chelicerata</taxon>
        <taxon>Arachnida</taxon>
        <taxon>Araneae</taxon>
        <taxon>Araneomorphae</taxon>
        <taxon>Entelegynae</taxon>
        <taxon>Araneoidea</taxon>
        <taxon>Araneidae</taxon>
        <taxon>Araneus</taxon>
    </lineage>
</organism>
<dbReference type="InterPro" id="IPR051029">
    <property type="entry name" value="mRNA_Capping_Enz/RNA_Phosphat"/>
</dbReference>
<dbReference type="Proteomes" id="UP000499080">
    <property type="component" value="Unassembled WGS sequence"/>
</dbReference>
<keyword evidence="7" id="KW-1185">Reference proteome</keyword>
<dbReference type="PANTHER" id="PTHR10367:SF9">
    <property type="entry name" value="DUAL-SPECIFICITY PHOSPHATASE 11 (RNA_RNP COMPLEX 1-INTERACTING)"/>
    <property type="match status" value="1"/>
</dbReference>
<dbReference type="InterPro" id="IPR016130">
    <property type="entry name" value="Tyr_Pase_AS"/>
</dbReference>
<dbReference type="SMART" id="SM00195">
    <property type="entry name" value="DSPc"/>
    <property type="match status" value="1"/>
</dbReference>
<sequence>MGRNKKIPDRWLDYQPMKDTICDARIIPIKCPLPYERFQTYLLSQHRWTPADVMHSVSNLGLVIDITNKIPAYYDSNEFLENGIDYIKIPCVGHNVPDDNVYHKFCEAVTNFLEKNNGNDDVVAVHCTHGVNRTGYLICRYLIERMQYSSQDALHKFAQCRGYPVERENYLEDLHQLFQNRT</sequence>
<dbReference type="OrthoDB" id="428974at2759"/>
<dbReference type="GO" id="GO:0004721">
    <property type="term" value="F:phosphoprotein phosphatase activity"/>
    <property type="evidence" value="ECO:0007669"/>
    <property type="project" value="UniProtKB-KW"/>
</dbReference>